<dbReference type="Gene3D" id="2.60.120.290">
    <property type="entry name" value="Spermadhesin, CUB domain"/>
    <property type="match status" value="2"/>
</dbReference>
<keyword evidence="5 20" id="KW-0285">Flavoprotein</keyword>
<evidence type="ECO:0000256" key="19">
    <source>
        <dbReference type="ARBA" id="ARBA00047682"/>
    </source>
</evidence>
<dbReference type="PROSITE" id="PS50240">
    <property type="entry name" value="TRYPSIN_DOM"/>
    <property type="match status" value="1"/>
</dbReference>
<keyword evidence="16" id="KW-1207">Sterol metabolism</keyword>
<feature type="domain" description="CUB" evidence="26">
    <location>
        <begin position="429"/>
        <end position="541"/>
    </location>
</feature>
<dbReference type="Gene3D" id="3.40.50.80">
    <property type="entry name" value="Nucleotide-binding domain of ferredoxin-NADP reductase (FNR) module"/>
    <property type="match status" value="1"/>
</dbReference>
<dbReference type="GO" id="GO:0071949">
    <property type="term" value="F:FAD binding"/>
    <property type="evidence" value="ECO:0007669"/>
    <property type="project" value="TreeGrafter"/>
</dbReference>
<dbReference type="PROSITE" id="PS01180">
    <property type="entry name" value="CUB"/>
    <property type="match status" value="2"/>
</dbReference>
<dbReference type="FunFam" id="2.40.10.10:FF:000003">
    <property type="entry name" value="Transmembrane serine protease 3"/>
    <property type="match status" value="1"/>
</dbReference>
<dbReference type="InterPro" id="IPR001254">
    <property type="entry name" value="Trypsin_dom"/>
</dbReference>
<dbReference type="GO" id="GO:0005739">
    <property type="term" value="C:mitochondrion"/>
    <property type="evidence" value="ECO:0007669"/>
    <property type="project" value="TreeGrafter"/>
</dbReference>
<dbReference type="InterPro" id="IPR001709">
    <property type="entry name" value="Flavoprot_Pyr_Nucl_cyt_Rdtase"/>
</dbReference>
<keyword evidence="6 22" id="KW-0645">Protease</keyword>
<evidence type="ECO:0000256" key="4">
    <source>
        <dbReference type="ARBA" id="ARBA00022516"/>
    </source>
</evidence>
<evidence type="ECO:0000256" key="12">
    <source>
        <dbReference type="ARBA" id="ARBA00023011"/>
    </source>
</evidence>
<feature type="domain" description="FAD-binding FR-type" evidence="28">
    <location>
        <begin position="674"/>
        <end position="786"/>
    </location>
</feature>
<dbReference type="SMART" id="SM00042">
    <property type="entry name" value="CUB"/>
    <property type="match status" value="2"/>
</dbReference>
<evidence type="ECO:0000256" key="3">
    <source>
        <dbReference type="ARBA" id="ARBA00012011"/>
    </source>
</evidence>
<evidence type="ECO:0000256" key="23">
    <source>
        <dbReference type="SAM" id="MobiDB-lite"/>
    </source>
</evidence>
<dbReference type="GO" id="GO:0006508">
    <property type="term" value="P:proteolysis"/>
    <property type="evidence" value="ECO:0007669"/>
    <property type="project" value="UniProtKB-KW"/>
</dbReference>
<dbReference type="Pfam" id="PF00431">
    <property type="entry name" value="CUB"/>
    <property type="match status" value="2"/>
</dbReference>
<evidence type="ECO:0000256" key="13">
    <source>
        <dbReference type="ARBA" id="ARBA00023027"/>
    </source>
</evidence>
<dbReference type="PROSITE" id="PS00134">
    <property type="entry name" value="TRYPSIN_HIS"/>
    <property type="match status" value="1"/>
</dbReference>
<keyword evidence="24" id="KW-0472">Membrane</keyword>
<keyword evidence="4" id="KW-0444">Lipid biosynthesis</keyword>
<dbReference type="Pfam" id="PF00175">
    <property type="entry name" value="NAD_binding_1"/>
    <property type="match status" value="1"/>
</dbReference>
<sequence>MKTTTALLSLWFWVNSAINAVQTGSKCGNPQPWSPMVHFLRVVGGTEATYGSHPWLVSLKYRRSHFCGGAILTDRWILTAAHCFVSLSKEYLSGVRVVVGEFDQRIKDEEEQVFFIESVSVHEKYHHALPMSYDIALIKLGQHIRLGTRVQPICLPLPDDSATHTGCIVGGWGRIREKGRLPAVLRQVQLDLVDPAKCKHVLQTVKSSVLFQRLAWPLSAMTVLCAGPERGGRDACQGDSGGPLVCPTSSGSSRWIVLGVTSWGKGCGRSWGNNKSHSPSRRGSPGVFTDVRLLLPWIKHKLREGLCSMTDGPVTDSKGVIRNPALHANHYDNNQLCVWRISVPPGHSILLEFDHFDLEYESQCLYDRLTVSVGTQRPVGILCGSALPGPILLNNSQNATLLFSSDITQAGSGFVMRYRAVQEHFDTGCGTVVLVKDQTDLHSINYPQFYSNDCVQRWVVYAPQGHIVKLDFDDFYLEESDRCLYDSLTVLGDVEGSDKIVVLCGGSVPPPVLSYNSVMVLHFKSDSSITHRGFRATLTFISYADLHHPDVTAVESDRAGPRAEDNLGANQQPVSSSDVQQPSSRALSHHGYINQETSNDPRPLTDMGLDDEDYVVVEDGYRQILLHVTDMDQSLLIPLLVAVSVVVGSVLYFLLGGSTGEKKKKLPVTLQDPSVKYSLPLIHKQEISHDTKKFRFGLPSSNNILGLPVGQHVYLSAKVNGSLVVRAYTPVSCDDDQGYVDLVVKVYYKNTHPSFPEGGKMSQHLDNMTIGDTIDFRGPNGLLIYKGKGQFSIRPDKKSEPNTRKFRHVGMIAGGTGITPMLQLIRSITADPSDNTKCSLIFANQTEKDILLREELEEVQKNHPDKVQLWFTLDKPPQDWSYSSGFVTHDMIKDHLPAPSNDVLVVLCGPPPMIQYACLPNLDKLGHKTDNIFAY</sequence>
<feature type="region of interest" description="Disordered" evidence="23">
    <location>
        <begin position="555"/>
        <end position="607"/>
    </location>
</feature>
<dbReference type="PANTHER" id="PTHR19370">
    <property type="entry name" value="NADH-CYTOCHROME B5 REDUCTASE"/>
    <property type="match status" value="1"/>
</dbReference>
<dbReference type="InterPro" id="IPR009003">
    <property type="entry name" value="Peptidase_S1_PA"/>
</dbReference>
<feature type="transmembrane region" description="Helical" evidence="24">
    <location>
        <begin position="635"/>
        <end position="655"/>
    </location>
</feature>
<feature type="compositionally biased region" description="Low complexity" evidence="23">
    <location>
        <begin position="571"/>
        <end position="584"/>
    </location>
</feature>
<dbReference type="FunFam" id="2.40.30.10:FF:000021">
    <property type="entry name" value="NADH-cytochrome b5 reductase"/>
    <property type="match status" value="1"/>
</dbReference>
<reference evidence="29" key="1">
    <citation type="submission" date="2023-08" db="EMBL/GenBank/DDBJ databases">
        <authorList>
            <person name="Alioto T."/>
            <person name="Alioto T."/>
            <person name="Gomez Garrido J."/>
        </authorList>
    </citation>
    <scope>NUCLEOTIDE SEQUENCE</scope>
</reference>
<feature type="domain" description="CUB" evidence="26">
    <location>
        <begin position="310"/>
        <end position="421"/>
    </location>
</feature>
<organism evidence="29 30">
    <name type="scientific">Xyrichtys novacula</name>
    <name type="common">Pearly razorfish</name>
    <name type="synonym">Hemipteronotus novacula</name>
    <dbReference type="NCBI Taxonomy" id="13765"/>
    <lineage>
        <taxon>Eukaryota</taxon>
        <taxon>Metazoa</taxon>
        <taxon>Chordata</taxon>
        <taxon>Craniata</taxon>
        <taxon>Vertebrata</taxon>
        <taxon>Euteleostomi</taxon>
        <taxon>Actinopterygii</taxon>
        <taxon>Neopterygii</taxon>
        <taxon>Teleostei</taxon>
        <taxon>Neoteleostei</taxon>
        <taxon>Acanthomorphata</taxon>
        <taxon>Eupercaria</taxon>
        <taxon>Labriformes</taxon>
        <taxon>Labridae</taxon>
        <taxon>Xyrichtys</taxon>
    </lineage>
</organism>
<evidence type="ECO:0000256" key="21">
    <source>
        <dbReference type="PROSITE-ProRule" id="PRU00059"/>
    </source>
</evidence>
<dbReference type="InterPro" id="IPR000859">
    <property type="entry name" value="CUB_dom"/>
</dbReference>
<feature type="binding site" evidence="20">
    <location>
        <position position="728"/>
    </location>
    <ligand>
        <name>FAD</name>
        <dbReference type="ChEBI" id="CHEBI:57692"/>
    </ligand>
</feature>
<dbReference type="InterPro" id="IPR018114">
    <property type="entry name" value="TRYPSIN_HIS"/>
</dbReference>
<keyword evidence="12" id="KW-0756">Sterol biosynthesis</keyword>
<evidence type="ECO:0000313" key="30">
    <source>
        <dbReference type="Proteomes" id="UP001178508"/>
    </source>
</evidence>
<dbReference type="SUPFAM" id="SSF50494">
    <property type="entry name" value="Trypsin-like serine proteases"/>
    <property type="match status" value="1"/>
</dbReference>
<keyword evidence="13" id="KW-0520">NAD</keyword>
<dbReference type="EC" id="1.6.2.2" evidence="3"/>
<evidence type="ECO:0000259" key="28">
    <source>
        <dbReference type="PROSITE" id="PS51384"/>
    </source>
</evidence>
<feature type="chain" id="PRO_5043415586" description="NADH-cytochrome b5 reductase 2" evidence="25">
    <location>
        <begin position="24"/>
        <end position="935"/>
    </location>
</feature>
<dbReference type="SMART" id="SM00020">
    <property type="entry name" value="Tryp_SPc"/>
    <property type="match status" value="1"/>
</dbReference>
<feature type="binding site" evidence="20">
    <location>
        <position position="762"/>
    </location>
    <ligand>
        <name>FAD</name>
        <dbReference type="ChEBI" id="CHEBI:57692"/>
    </ligand>
</feature>
<dbReference type="InterPro" id="IPR043504">
    <property type="entry name" value="Peptidase_S1_PA_chymotrypsin"/>
</dbReference>
<keyword evidence="17" id="KW-0753">Steroid metabolism</keyword>
<keyword evidence="15" id="KW-1015">Disulfide bond</keyword>
<dbReference type="EMBL" id="OY660868">
    <property type="protein sequence ID" value="CAJ1057577.1"/>
    <property type="molecule type" value="Genomic_DNA"/>
</dbReference>
<dbReference type="InterPro" id="IPR017938">
    <property type="entry name" value="Riboflavin_synthase-like_b-brl"/>
</dbReference>
<dbReference type="InterPro" id="IPR039261">
    <property type="entry name" value="FNR_nucleotide-bd"/>
</dbReference>
<dbReference type="SUPFAM" id="SSF63380">
    <property type="entry name" value="Riboflavin synthase domain-like"/>
    <property type="match status" value="1"/>
</dbReference>
<keyword evidence="7 22" id="KW-0378">Hydrolase</keyword>
<dbReference type="GO" id="GO:0009566">
    <property type="term" value="P:fertilization"/>
    <property type="evidence" value="ECO:0007669"/>
    <property type="project" value="UniProtKB-ARBA"/>
</dbReference>
<dbReference type="CDD" id="cd06183">
    <property type="entry name" value="cyt_b5_reduct_like"/>
    <property type="match status" value="1"/>
</dbReference>
<evidence type="ECO:0000256" key="6">
    <source>
        <dbReference type="ARBA" id="ARBA00022670"/>
    </source>
</evidence>
<keyword evidence="10" id="KW-0752">Steroid biosynthesis</keyword>
<dbReference type="GO" id="GO:0090524">
    <property type="term" value="F:cytochrome-b5 reductase activity, acting on NADH"/>
    <property type="evidence" value="ECO:0007669"/>
    <property type="project" value="UniProtKB-EC"/>
</dbReference>
<evidence type="ECO:0000313" key="29">
    <source>
        <dbReference type="EMBL" id="CAJ1057577.1"/>
    </source>
</evidence>
<dbReference type="Gene3D" id="2.40.10.10">
    <property type="entry name" value="Trypsin-like serine proteases"/>
    <property type="match status" value="1"/>
</dbReference>
<protein>
    <recommendedName>
        <fullName evidence="18">NADH-cytochrome b5 reductase 2</fullName>
        <ecNumber evidence="3">1.6.2.2</ecNumber>
    </recommendedName>
</protein>
<feature type="compositionally biased region" description="Basic and acidic residues" evidence="23">
    <location>
        <begin position="555"/>
        <end position="565"/>
    </location>
</feature>
<feature type="binding site" evidence="20">
    <location>
        <position position="745"/>
    </location>
    <ligand>
        <name>FAD</name>
        <dbReference type="ChEBI" id="CHEBI:57692"/>
    </ligand>
</feature>
<dbReference type="InterPro" id="IPR008333">
    <property type="entry name" value="Cbr1-like_FAD-bd_dom"/>
</dbReference>
<dbReference type="CDD" id="cd00041">
    <property type="entry name" value="CUB"/>
    <property type="match status" value="2"/>
</dbReference>
<dbReference type="FunFam" id="2.60.120.290:FF:000005">
    <property type="entry name" value="Procollagen C-endopeptidase enhancer 1"/>
    <property type="match status" value="1"/>
</dbReference>
<evidence type="ECO:0000259" key="27">
    <source>
        <dbReference type="PROSITE" id="PS50240"/>
    </source>
</evidence>
<dbReference type="InterPro" id="IPR033116">
    <property type="entry name" value="TRYPSIN_SER"/>
</dbReference>
<evidence type="ECO:0000256" key="18">
    <source>
        <dbReference type="ARBA" id="ARBA00039435"/>
    </source>
</evidence>
<keyword evidence="25" id="KW-0732">Signal</keyword>
<evidence type="ECO:0000256" key="15">
    <source>
        <dbReference type="ARBA" id="ARBA00023157"/>
    </source>
</evidence>
<dbReference type="InterPro" id="IPR035914">
    <property type="entry name" value="Sperma_CUB_dom_sf"/>
</dbReference>
<keyword evidence="9 20" id="KW-0274">FAD</keyword>
<dbReference type="InterPro" id="IPR001834">
    <property type="entry name" value="CBR-like"/>
</dbReference>
<dbReference type="PROSITE" id="PS00135">
    <property type="entry name" value="TRYPSIN_SER"/>
    <property type="match status" value="1"/>
</dbReference>
<keyword evidence="30" id="KW-1185">Reference proteome</keyword>
<dbReference type="PRINTS" id="PR00371">
    <property type="entry name" value="FPNCR"/>
</dbReference>
<keyword evidence="24" id="KW-1133">Transmembrane helix</keyword>
<dbReference type="CDD" id="cd00190">
    <property type="entry name" value="Tryp_SPc"/>
    <property type="match status" value="1"/>
</dbReference>
<dbReference type="FunFam" id="3.40.50.80:FF:000005">
    <property type="entry name" value="NADH-cytochrome b5 reductase"/>
    <property type="match status" value="1"/>
</dbReference>
<comment type="cofactor">
    <cofactor evidence="1 20">
        <name>FAD</name>
        <dbReference type="ChEBI" id="CHEBI:57692"/>
    </cofactor>
</comment>
<dbReference type="Pfam" id="PF00970">
    <property type="entry name" value="FAD_binding_6"/>
    <property type="match status" value="1"/>
</dbReference>
<dbReference type="GO" id="GO:0016126">
    <property type="term" value="P:sterol biosynthetic process"/>
    <property type="evidence" value="ECO:0007669"/>
    <property type="project" value="UniProtKB-KW"/>
</dbReference>
<dbReference type="InterPro" id="IPR017927">
    <property type="entry name" value="FAD-bd_FR_type"/>
</dbReference>
<evidence type="ECO:0000256" key="20">
    <source>
        <dbReference type="PIRSR" id="PIRSR601834-1"/>
    </source>
</evidence>
<comment type="catalytic activity">
    <reaction evidence="19">
        <text>2 Fe(III)-[cytochrome b5] + NADH = 2 Fe(II)-[cytochrome b5] + NAD(+) + H(+)</text>
        <dbReference type="Rhea" id="RHEA:46680"/>
        <dbReference type="Rhea" id="RHEA-COMP:10438"/>
        <dbReference type="Rhea" id="RHEA-COMP:10439"/>
        <dbReference type="ChEBI" id="CHEBI:15378"/>
        <dbReference type="ChEBI" id="CHEBI:29033"/>
        <dbReference type="ChEBI" id="CHEBI:29034"/>
        <dbReference type="ChEBI" id="CHEBI:57540"/>
        <dbReference type="ChEBI" id="CHEBI:57945"/>
        <dbReference type="EC" id="1.6.2.2"/>
    </reaction>
</comment>
<evidence type="ECO:0000259" key="26">
    <source>
        <dbReference type="PROSITE" id="PS01180"/>
    </source>
</evidence>
<feature type="signal peptide" evidence="25">
    <location>
        <begin position="1"/>
        <end position="23"/>
    </location>
</feature>
<evidence type="ECO:0000256" key="22">
    <source>
        <dbReference type="RuleBase" id="RU363034"/>
    </source>
</evidence>
<dbReference type="PANTHER" id="PTHR19370:SF108">
    <property type="entry name" value="NADH-CYTOCHROME B5 REDUCTASE 2"/>
    <property type="match status" value="1"/>
</dbReference>
<keyword evidence="11" id="KW-0560">Oxidoreductase</keyword>
<feature type="binding site" evidence="20">
    <location>
        <position position="761"/>
    </location>
    <ligand>
        <name>FAD</name>
        <dbReference type="ChEBI" id="CHEBI:57692"/>
    </ligand>
</feature>
<evidence type="ECO:0000256" key="16">
    <source>
        <dbReference type="ARBA" id="ARBA00023166"/>
    </source>
</evidence>
<dbReference type="SUPFAM" id="SSF52343">
    <property type="entry name" value="Ferredoxin reductase-like, C-terminal NADP-linked domain"/>
    <property type="match status" value="1"/>
</dbReference>
<dbReference type="AlphaFoldDB" id="A0AAV1F8C0"/>
<dbReference type="Proteomes" id="UP001178508">
    <property type="component" value="Chromosome 5"/>
</dbReference>
<evidence type="ECO:0000256" key="17">
    <source>
        <dbReference type="ARBA" id="ARBA00023221"/>
    </source>
</evidence>
<dbReference type="PROSITE" id="PS51384">
    <property type="entry name" value="FAD_FR"/>
    <property type="match status" value="1"/>
</dbReference>
<evidence type="ECO:0000256" key="10">
    <source>
        <dbReference type="ARBA" id="ARBA00022955"/>
    </source>
</evidence>
<dbReference type="SUPFAM" id="SSF49854">
    <property type="entry name" value="Spermadhesin, CUB domain"/>
    <property type="match status" value="2"/>
</dbReference>
<evidence type="ECO:0000256" key="9">
    <source>
        <dbReference type="ARBA" id="ARBA00022827"/>
    </source>
</evidence>
<evidence type="ECO:0000256" key="25">
    <source>
        <dbReference type="SAM" id="SignalP"/>
    </source>
</evidence>
<comment type="similarity">
    <text evidence="2">Belongs to the flavoprotein pyridine nucleotide cytochrome reductase family.</text>
</comment>
<evidence type="ECO:0000256" key="14">
    <source>
        <dbReference type="ARBA" id="ARBA00023098"/>
    </source>
</evidence>
<feature type="binding site" evidence="20">
    <location>
        <position position="760"/>
    </location>
    <ligand>
        <name>FAD</name>
        <dbReference type="ChEBI" id="CHEBI:57692"/>
    </ligand>
</feature>
<evidence type="ECO:0000256" key="24">
    <source>
        <dbReference type="SAM" id="Phobius"/>
    </source>
</evidence>
<evidence type="ECO:0000256" key="7">
    <source>
        <dbReference type="ARBA" id="ARBA00022801"/>
    </source>
</evidence>
<feature type="binding site" evidence="20">
    <location>
        <position position="743"/>
    </location>
    <ligand>
        <name>FAD</name>
        <dbReference type="ChEBI" id="CHEBI:57692"/>
    </ligand>
</feature>
<dbReference type="Gene3D" id="2.40.30.10">
    <property type="entry name" value="Translation factors"/>
    <property type="match status" value="1"/>
</dbReference>
<dbReference type="InterPro" id="IPR001433">
    <property type="entry name" value="OxRdtase_FAD/NAD-bd"/>
</dbReference>
<evidence type="ECO:0000256" key="5">
    <source>
        <dbReference type="ARBA" id="ARBA00022630"/>
    </source>
</evidence>
<keyword evidence="8 22" id="KW-0720">Serine protease</keyword>
<accession>A0AAV1F8C0</accession>
<comment type="caution">
    <text evidence="21">Lacks conserved residue(s) required for the propagation of feature annotation.</text>
</comment>
<evidence type="ECO:0000256" key="2">
    <source>
        <dbReference type="ARBA" id="ARBA00006105"/>
    </source>
</evidence>
<feature type="binding site" evidence="20">
    <location>
        <position position="819"/>
    </location>
    <ligand>
        <name>FAD</name>
        <dbReference type="ChEBI" id="CHEBI:57692"/>
    </ligand>
</feature>
<keyword evidence="24" id="KW-0812">Transmembrane</keyword>
<keyword evidence="14" id="KW-0443">Lipid metabolism</keyword>
<feature type="domain" description="Peptidase S1" evidence="27">
    <location>
        <begin position="42"/>
        <end position="303"/>
    </location>
</feature>
<proteinExistence type="inferred from homology"/>
<dbReference type="PRINTS" id="PR00406">
    <property type="entry name" value="CYTB5RDTASE"/>
</dbReference>
<evidence type="ECO:0000256" key="1">
    <source>
        <dbReference type="ARBA" id="ARBA00001974"/>
    </source>
</evidence>
<name>A0AAV1F8C0_XYRNO</name>
<gene>
    <name evidence="29" type="ORF">XNOV1_A038330</name>
</gene>
<dbReference type="GO" id="GO:0004252">
    <property type="term" value="F:serine-type endopeptidase activity"/>
    <property type="evidence" value="ECO:0007669"/>
    <property type="project" value="InterPro"/>
</dbReference>
<evidence type="ECO:0000256" key="11">
    <source>
        <dbReference type="ARBA" id="ARBA00023002"/>
    </source>
</evidence>
<feature type="binding site" evidence="20">
    <location>
        <position position="726"/>
    </location>
    <ligand>
        <name>FAD</name>
        <dbReference type="ChEBI" id="CHEBI:57692"/>
    </ligand>
</feature>
<evidence type="ECO:0000256" key="8">
    <source>
        <dbReference type="ARBA" id="ARBA00022825"/>
    </source>
</evidence>
<dbReference type="Pfam" id="PF00089">
    <property type="entry name" value="Trypsin"/>
    <property type="match status" value="1"/>
</dbReference>